<evidence type="ECO:0000313" key="1">
    <source>
        <dbReference type="EMBL" id="KAG6121396.1"/>
    </source>
</evidence>
<reference evidence="1 2" key="1">
    <citation type="journal article" date="2020" name="bioRxiv">
        <title>Whole genome comparisons of ergot fungi reveals the divergence and evolution of species within the genus Claviceps are the result of varying mechanisms driving genome evolution and host range expansion.</title>
        <authorList>
            <person name="Wyka S.A."/>
            <person name="Mondo S.J."/>
            <person name="Liu M."/>
            <person name="Dettman J."/>
            <person name="Nalam V."/>
            <person name="Broders K.D."/>
        </authorList>
    </citation>
    <scope>NUCLEOTIDE SEQUENCE [LARGE SCALE GENOMIC DNA]</scope>
    <source>
        <strain evidence="1 2">LM576</strain>
    </source>
</reference>
<protein>
    <submittedName>
        <fullName evidence="1">Uncharacterized protein</fullName>
    </submittedName>
</protein>
<organism evidence="1 2">
    <name type="scientific">Claviceps humidiphila</name>
    <dbReference type="NCBI Taxonomy" id="1294629"/>
    <lineage>
        <taxon>Eukaryota</taxon>
        <taxon>Fungi</taxon>
        <taxon>Dikarya</taxon>
        <taxon>Ascomycota</taxon>
        <taxon>Pezizomycotina</taxon>
        <taxon>Sordariomycetes</taxon>
        <taxon>Hypocreomycetidae</taxon>
        <taxon>Hypocreales</taxon>
        <taxon>Clavicipitaceae</taxon>
        <taxon>Claviceps</taxon>
    </lineage>
</organism>
<gene>
    <name evidence="1" type="ORF">E4U13_004757</name>
</gene>
<evidence type="ECO:0000313" key="2">
    <source>
        <dbReference type="Proteomes" id="UP000732380"/>
    </source>
</evidence>
<proteinExistence type="predicted"/>
<dbReference type="AlphaFoldDB" id="A0A9P7TTN9"/>
<keyword evidence="2" id="KW-1185">Reference proteome</keyword>
<dbReference type="EMBL" id="SRQM01000038">
    <property type="protein sequence ID" value="KAG6121396.1"/>
    <property type="molecule type" value="Genomic_DNA"/>
</dbReference>
<sequence length="79" mass="8954">MDNAKWAAEWGSYGVSRQTQRTGVCRDWAASRQRGDGVLDLKIAISITQRWRSSRGRELEKDAALSKARTSRPLLRIAH</sequence>
<name>A0A9P7TTN9_9HYPO</name>
<comment type="caution">
    <text evidence="1">The sequence shown here is derived from an EMBL/GenBank/DDBJ whole genome shotgun (WGS) entry which is preliminary data.</text>
</comment>
<dbReference type="Proteomes" id="UP000732380">
    <property type="component" value="Unassembled WGS sequence"/>
</dbReference>
<accession>A0A9P7TTN9</accession>